<accession>A0ABS7DBL3</accession>
<comment type="caution">
    <text evidence="13">The sequence shown here is derived from an EMBL/GenBank/DDBJ whole genome shotgun (WGS) entry which is preliminary data.</text>
</comment>
<name>A0ABS7DBL3_9BACL</name>
<dbReference type="Proteomes" id="UP000812277">
    <property type="component" value="Unassembled WGS sequence"/>
</dbReference>
<feature type="binding site" evidence="8 9">
    <location>
        <position position="112"/>
    </location>
    <ligand>
        <name>ATP</name>
        <dbReference type="ChEBI" id="CHEBI:30616"/>
    </ligand>
</feature>
<dbReference type="EC" id="2.7.4.6" evidence="8 11"/>
<evidence type="ECO:0000256" key="7">
    <source>
        <dbReference type="ARBA" id="ARBA00023080"/>
    </source>
</evidence>
<comment type="cofactor">
    <cofactor evidence="1 8">
        <name>Mg(2+)</name>
        <dbReference type="ChEBI" id="CHEBI:18420"/>
    </cofactor>
</comment>
<evidence type="ECO:0000256" key="9">
    <source>
        <dbReference type="PROSITE-ProRule" id="PRU00706"/>
    </source>
</evidence>
<keyword evidence="14" id="KW-1185">Reference proteome</keyword>
<evidence type="ECO:0000256" key="2">
    <source>
        <dbReference type="ARBA" id="ARBA00008142"/>
    </source>
</evidence>
<proteinExistence type="inferred from homology"/>
<keyword evidence="8" id="KW-0963">Cytoplasm</keyword>
<comment type="catalytic activity">
    <reaction evidence="8 11">
        <text>a 2'-deoxyribonucleoside 5'-diphosphate + ATP = a 2'-deoxyribonucleoside 5'-triphosphate + ADP</text>
        <dbReference type="Rhea" id="RHEA:44640"/>
        <dbReference type="ChEBI" id="CHEBI:30616"/>
        <dbReference type="ChEBI" id="CHEBI:61560"/>
        <dbReference type="ChEBI" id="CHEBI:73316"/>
        <dbReference type="ChEBI" id="CHEBI:456216"/>
        <dbReference type="EC" id="2.7.4.6"/>
    </reaction>
</comment>
<keyword evidence="3 8" id="KW-0808">Transferase</keyword>
<comment type="catalytic activity">
    <reaction evidence="8">
        <text>a ribonucleoside 5'-diphosphate + ATP = a ribonucleoside 5'-triphosphate + ADP</text>
        <dbReference type="Rhea" id="RHEA:18113"/>
        <dbReference type="ChEBI" id="CHEBI:30616"/>
        <dbReference type="ChEBI" id="CHEBI:57930"/>
        <dbReference type="ChEBI" id="CHEBI:61557"/>
        <dbReference type="ChEBI" id="CHEBI:456216"/>
        <dbReference type="EC" id="2.7.4.6"/>
    </reaction>
</comment>
<dbReference type="CDD" id="cd04413">
    <property type="entry name" value="NDPk_I"/>
    <property type="match status" value="1"/>
</dbReference>
<feature type="domain" description="Nucleoside diphosphate kinase-like" evidence="12">
    <location>
        <begin position="1"/>
        <end position="138"/>
    </location>
</feature>
<feature type="binding site" evidence="8 9">
    <location>
        <position position="102"/>
    </location>
    <ligand>
        <name>ATP</name>
        <dbReference type="ChEBI" id="CHEBI:30616"/>
    </ligand>
</feature>
<keyword evidence="5 8" id="KW-0418">Kinase</keyword>
<dbReference type="Gene3D" id="3.30.70.141">
    <property type="entry name" value="Nucleoside diphosphate kinase-like domain"/>
    <property type="match status" value="1"/>
</dbReference>
<evidence type="ECO:0000256" key="3">
    <source>
        <dbReference type="ARBA" id="ARBA00022679"/>
    </source>
</evidence>
<feature type="binding site" evidence="8 9">
    <location>
        <position position="57"/>
    </location>
    <ligand>
        <name>ATP</name>
        <dbReference type="ChEBI" id="CHEBI:30616"/>
    </ligand>
</feature>
<evidence type="ECO:0000256" key="11">
    <source>
        <dbReference type="RuleBase" id="RU004013"/>
    </source>
</evidence>
<dbReference type="PROSITE" id="PS51374">
    <property type="entry name" value="NDPK_LIKE"/>
    <property type="match status" value="1"/>
</dbReference>
<evidence type="ECO:0000256" key="1">
    <source>
        <dbReference type="ARBA" id="ARBA00001946"/>
    </source>
</evidence>
<dbReference type="RefSeq" id="WP_219873791.1">
    <property type="nucleotide sequence ID" value="NZ_JAHZIJ010000014.1"/>
</dbReference>
<evidence type="ECO:0000256" key="8">
    <source>
        <dbReference type="HAMAP-Rule" id="MF_00451"/>
    </source>
</evidence>
<dbReference type="InterPro" id="IPR023005">
    <property type="entry name" value="Nucleoside_diP_kinase_AS"/>
</dbReference>
<evidence type="ECO:0000313" key="13">
    <source>
        <dbReference type="EMBL" id="MBW7476543.1"/>
    </source>
</evidence>
<dbReference type="SUPFAM" id="SSF54919">
    <property type="entry name" value="Nucleoside diphosphate kinase, NDK"/>
    <property type="match status" value="1"/>
</dbReference>
<dbReference type="Pfam" id="PF00334">
    <property type="entry name" value="NDK"/>
    <property type="match status" value="1"/>
</dbReference>
<protein>
    <recommendedName>
        <fullName evidence="8 11">Nucleoside diphosphate kinase</fullName>
        <shortName evidence="8">NDK</shortName>
        <shortName evidence="8">NDP kinase</shortName>
        <ecNumber evidence="8 11">2.7.4.6</ecNumber>
    </recommendedName>
    <alternativeName>
        <fullName evidence="8">Nucleoside-2-P kinase</fullName>
    </alternativeName>
</protein>
<dbReference type="SMART" id="SM00562">
    <property type="entry name" value="NDK"/>
    <property type="match status" value="1"/>
</dbReference>
<dbReference type="InterPro" id="IPR036850">
    <property type="entry name" value="NDK-like_dom_sf"/>
</dbReference>
<evidence type="ECO:0000256" key="4">
    <source>
        <dbReference type="ARBA" id="ARBA00022741"/>
    </source>
</evidence>
<dbReference type="PRINTS" id="PR01243">
    <property type="entry name" value="NUCDPKINASE"/>
</dbReference>
<feature type="active site" description="Pros-phosphohistidine intermediate" evidence="8 9">
    <location>
        <position position="115"/>
    </location>
</feature>
<keyword evidence="8" id="KW-0597">Phosphoprotein</keyword>
<dbReference type="EMBL" id="JAHZIJ010000014">
    <property type="protein sequence ID" value="MBW7476543.1"/>
    <property type="molecule type" value="Genomic_DNA"/>
</dbReference>
<keyword evidence="4 8" id="KW-0547">Nucleotide-binding</keyword>
<feature type="binding site" evidence="8 9">
    <location>
        <position position="9"/>
    </location>
    <ligand>
        <name>ATP</name>
        <dbReference type="ChEBI" id="CHEBI:30616"/>
    </ligand>
</feature>
<evidence type="ECO:0000256" key="10">
    <source>
        <dbReference type="RuleBase" id="RU004011"/>
    </source>
</evidence>
<dbReference type="HAMAP" id="MF_00451">
    <property type="entry name" value="NDP_kinase"/>
    <property type="match status" value="1"/>
</dbReference>
<dbReference type="PANTHER" id="PTHR11349">
    <property type="entry name" value="NUCLEOSIDE DIPHOSPHATE KINASE"/>
    <property type="match status" value="1"/>
</dbReference>
<keyword evidence="6 8" id="KW-0067">ATP-binding</keyword>
<dbReference type="InterPro" id="IPR001564">
    <property type="entry name" value="Nucleoside_diP_kinase"/>
</dbReference>
<comment type="similarity">
    <text evidence="2 8 9 10">Belongs to the NDK family.</text>
</comment>
<comment type="subunit">
    <text evidence="8">Homotetramer.</text>
</comment>
<organism evidence="13 14">
    <name type="scientific">Paenibacillus oenotherae</name>
    <dbReference type="NCBI Taxonomy" id="1435645"/>
    <lineage>
        <taxon>Bacteria</taxon>
        <taxon>Bacillati</taxon>
        <taxon>Bacillota</taxon>
        <taxon>Bacilli</taxon>
        <taxon>Bacillales</taxon>
        <taxon>Paenibacillaceae</taxon>
        <taxon>Paenibacillus</taxon>
    </lineage>
</organism>
<dbReference type="PROSITE" id="PS00469">
    <property type="entry name" value="NDPK"/>
    <property type="match status" value="1"/>
</dbReference>
<sequence length="154" mass="16623">MERTFVMVKPDGVKRGLIGSIVTRFEQKGFLLIAMKLMSIDRTLAERHYGEHREKPFFGELVDFLTSGQVCAMVWEGPNAIANARGLIGSTNPAEASPGTIRADFALDISSNIVHGSDSLESAQREIGLFFDGAQPPGLLFRAASDGASITTAH</sequence>
<keyword evidence="8" id="KW-0479">Metal-binding</keyword>
<dbReference type="NCBIfam" id="NF001908">
    <property type="entry name" value="PRK00668.1"/>
    <property type="match status" value="1"/>
</dbReference>
<keyword evidence="8" id="KW-0460">Magnesium</keyword>
<evidence type="ECO:0000259" key="12">
    <source>
        <dbReference type="SMART" id="SM00562"/>
    </source>
</evidence>
<comment type="function">
    <text evidence="8">Major role in the synthesis of nucleoside triphosphates other than ATP. The ATP gamma phosphate is transferred to the NDP beta phosphate via a ping-pong mechanism, using a phosphorylated active-site intermediate.</text>
</comment>
<reference evidence="13 14" key="1">
    <citation type="submission" date="2021-07" db="EMBL/GenBank/DDBJ databases">
        <title>Paenibacillus radiodurans sp. nov., isolated from the southeastern edge of Tengger Desert.</title>
        <authorList>
            <person name="Zhang G."/>
        </authorList>
    </citation>
    <scope>NUCLEOTIDE SEQUENCE [LARGE SCALE GENOMIC DNA]</scope>
    <source>
        <strain evidence="13 14">DT7-4</strain>
    </source>
</reference>
<dbReference type="InterPro" id="IPR034907">
    <property type="entry name" value="NDK-like_dom"/>
</dbReference>
<keyword evidence="7 8" id="KW-0546">Nucleotide metabolism</keyword>
<gene>
    <name evidence="8 13" type="primary">ndk</name>
    <name evidence="13" type="ORF">K0T92_17640</name>
</gene>
<dbReference type="GO" id="GO:0004550">
    <property type="term" value="F:nucleoside diphosphate kinase activity"/>
    <property type="evidence" value="ECO:0007669"/>
    <property type="project" value="UniProtKB-EC"/>
</dbReference>
<evidence type="ECO:0000256" key="5">
    <source>
        <dbReference type="ARBA" id="ARBA00022777"/>
    </source>
</evidence>
<feature type="binding site" evidence="8 9">
    <location>
        <position position="91"/>
    </location>
    <ligand>
        <name>ATP</name>
        <dbReference type="ChEBI" id="CHEBI:30616"/>
    </ligand>
</feature>
<feature type="binding site" evidence="8 9">
    <location>
        <position position="85"/>
    </location>
    <ligand>
        <name>ATP</name>
        <dbReference type="ChEBI" id="CHEBI:30616"/>
    </ligand>
</feature>
<evidence type="ECO:0000256" key="6">
    <source>
        <dbReference type="ARBA" id="ARBA00022840"/>
    </source>
</evidence>
<evidence type="ECO:0000313" key="14">
    <source>
        <dbReference type="Proteomes" id="UP000812277"/>
    </source>
</evidence>
<comment type="subcellular location">
    <subcellularLocation>
        <location evidence="8">Cytoplasm</location>
    </subcellularLocation>
</comment>